<dbReference type="InterPro" id="IPR006015">
    <property type="entry name" value="Universal_stress_UspA"/>
</dbReference>
<dbReference type="CDD" id="cd00293">
    <property type="entry name" value="USP-like"/>
    <property type="match status" value="1"/>
</dbReference>
<dbReference type="PANTHER" id="PTHR46268">
    <property type="entry name" value="STRESS RESPONSE PROTEIN NHAX"/>
    <property type="match status" value="1"/>
</dbReference>
<sequence>MSYKTVLVHVDESSRSDFRVGIAAEIARLEGAHLIGTAVTGVSRFIYQDGNISTGDPNLANHLNFLRERAERAIAGFAQRVHDLGVLSQESMVAHDEAGGGIGVLSRYSDLIVVGQANRDEPSPSVLPDFPEYIVMHSGRPVLIIPYAGDFTSFAKRPLIAWDASRESTRAVTDAIPLLKRAGVVQVAMFNQDHSTFDVPGERPGTDIALYLSRHGINAEVSVHKTNTDVGNGLLSLAHDLDSDLIVMGGYGHSRFREMIMGGVTRTIMESMTVPILMSH</sequence>
<dbReference type="Pfam" id="PF00582">
    <property type="entry name" value="Usp"/>
    <property type="match status" value="2"/>
</dbReference>
<reference evidence="3" key="2">
    <citation type="submission" date="2020-09" db="EMBL/GenBank/DDBJ databases">
        <authorList>
            <person name="Sun Q."/>
            <person name="Zhou Y."/>
        </authorList>
    </citation>
    <scope>NUCLEOTIDE SEQUENCE</scope>
    <source>
        <strain evidence="3">CGMCC 1.10998</strain>
    </source>
</reference>
<protein>
    <submittedName>
        <fullName evidence="3">Universal stress protein A</fullName>
    </submittedName>
</protein>
<comment type="caution">
    <text evidence="3">The sequence shown here is derived from an EMBL/GenBank/DDBJ whole genome shotgun (WGS) entry which is preliminary data.</text>
</comment>
<keyword evidence="4" id="KW-1185">Reference proteome</keyword>
<evidence type="ECO:0000256" key="1">
    <source>
        <dbReference type="ARBA" id="ARBA00008791"/>
    </source>
</evidence>
<dbReference type="SUPFAM" id="SSF52402">
    <property type="entry name" value="Adenine nucleotide alpha hydrolases-like"/>
    <property type="match status" value="2"/>
</dbReference>
<reference evidence="3" key="1">
    <citation type="journal article" date="2014" name="Int. J. Syst. Evol. Microbiol.">
        <title>Complete genome sequence of Corynebacterium casei LMG S-19264T (=DSM 44701T), isolated from a smear-ripened cheese.</title>
        <authorList>
            <consortium name="US DOE Joint Genome Institute (JGI-PGF)"/>
            <person name="Walter F."/>
            <person name="Albersmeier A."/>
            <person name="Kalinowski J."/>
            <person name="Ruckert C."/>
        </authorList>
    </citation>
    <scope>NUCLEOTIDE SEQUENCE</scope>
    <source>
        <strain evidence="3">CGMCC 1.10998</strain>
    </source>
</reference>
<dbReference type="Proteomes" id="UP000637423">
    <property type="component" value="Unassembled WGS sequence"/>
</dbReference>
<feature type="domain" description="UspA" evidence="2">
    <location>
        <begin position="3"/>
        <end position="146"/>
    </location>
</feature>
<evidence type="ECO:0000259" key="2">
    <source>
        <dbReference type="Pfam" id="PF00582"/>
    </source>
</evidence>
<dbReference type="EMBL" id="BMED01000008">
    <property type="protein sequence ID" value="GGC98990.1"/>
    <property type="molecule type" value="Genomic_DNA"/>
</dbReference>
<dbReference type="Gene3D" id="3.40.50.12370">
    <property type="match status" value="1"/>
</dbReference>
<evidence type="ECO:0000313" key="3">
    <source>
        <dbReference type="EMBL" id="GGC98990.1"/>
    </source>
</evidence>
<comment type="similarity">
    <text evidence="1">Belongs to the universal stress protein A family.</text>
</comment>
<dbReference type="PRINTS" id="PR01438">
    <property type="entry name" value="UNVRSLSTRESS"/>
</dbReference>
<dbReference type="RefSeq" id="WP_188569197.1">
    <property type="nucleotide sequence ID" value="NZ_BMED01000008.1"/>
</dbReference>
<dbReference type="AlphaFoldDB" id="A0A916XSA3"/>
<evidence type="ECO:0000313" key="4">
    <source>
        <dbReference type="Proteomes" id="UP000637423"/>
    </source>
</evidence>
<feature type="domain" description="UspA" evidence="2">
    <location>
        <begin position="159"/>
        <end position="278"/>
    </location>
</feature>
<name>A0A916XSA3_9BURK</name>
<gene>
    <name evidence="3" type="ORF">GCM10011396_53170</name>
</gene>
<accession>A0A916XSA3</accession>
<proteinExistence type="inferred from homology"/>
<dbReference type="InterPro" id="IPR006016">
    <property type="entry name" value="UspA"/>
</dbReference>
<dbReference type="PANTHER" id="PTHR46268:SF15">
    <property type="entry name" value="UNIVERSAL STRESS PROTEIN HP_0031"/>
    <property type="match status" value="1"/>
</dbReference>
<organism evidence="3 4">
    <name type="scientific">Undibacterium terreum</name>
    <dbReference type="NCBI Taxonomy" id="1224302"/>
    <lineage>
        <taxon>Bacteria</taxon>
        <taxon>Pseudomonadati</taxon>
        <taxon>Pseudomonadota</taxon>
        <taxon>Betaproteobacteria</taxon>
        <taxon>Burkholderiales</taxon>
        <taxon>Oxalobacteraceae</taxon>
        <taxon>Undibacterium</taxon>
    </lineage>
</organism>